<proteinExistence type="predicted"/>
<organism evidence="2 3">
    <name type="scientific">Panagrolaimus superbus</name>
    <dbReference type="NCBI Taxonomy" id="310955"/>
    <lineage>
        <taxon>Eukaryota</taxon>
        <taxon>Metazoa</taxon>
        <taxon>Ecdysozoa</taxon>
        <taxon>Nematoda</taxon>
        <taxon>Chromadorea</taxon>
        <taxon>Rhabditida</taxon>
        <taxon>Tylenchina</taxon>
        <taxon>Panagrolaimomorpha</taxon>
        <taxon>Panagrolaimoidea</taxon>
        <taxon>Panagrolaimidae</taxon>
        <taxon>Panagrolaimus</taxon>
    </lineage>
</organism>
<accession>A0A914Y0R7</accession>
<feature type="compositionally biased region" description="Basic and acidic residues" evidence="1">
    <location>
        <begin position="155"/>
        <end position="182"/>
    </location>
</feature>
<evidence type="ECO:0000313" key="2">
    <source>
        <dbReference type="Proteomes" id="UP000887577"/>
    </source>
</evidence>
<feature type="region of interest" description="Disordered" evidence="1">
    <location>
        <begin position="1"/>
        <end position="100"/>
    </location>
</feature>
<sequence length="225" mass="25321">MTNPFEIPRQQKDRQDSEPEVAQFRASQRLLNPNDHNSLNVPPRNTVTNNTQNVNNVSSDEEEDSDDGFRYSDYIGSYNKRRANVRSRGGTTGDSSSVQRTIGIDMCSSAGSPASKIPPTKIAINSDQNVFNVSLDEEAVERSKDEEEEEEEEVDSGREPDENEKVGKKGSYEKKSSTETRIRTSQTDFQFMQVVSELFYEEFDLFRGGGRGNKEVSQKEMPIGS</sequence>
<feature type="compositionally biased region" description="Low complexity" evidence="1">
    <location>
        <begin position="86"/>
        <end position="97"/>
    </location>
</feature>
<dbReference type="Proteomes" id="UP000887577">
    <property type="component" value="Unplaced"/>
</dbReference>
<dbReference type="AlphaFoldDB" id="A0A914Y0R7"/>
<feature type="compositionally biased region" description="Polar residues" evidence="1">
    <location>
        <begin position="25"/>
        <end position="40"/>
    </location>
</feature>
<protein>
    <submittedName>
        <fullName evidence="3">Uncharacterized protein</fullName>
    </submittedName>
</protein>
<keyword evidence="2" id="KW-1185">Reference proteome</keyword>
<evidence type="ECO:0000313" key="3">
    <source>
        <dbReference type="WBParaSite" id="PSU_v2.g12380.t1"/>
    </source>
</evidence>
<dbReference type="WBParaSite" id="PSU_v2.g12380.t1">
    <property type="protein sequence ID" value="PSU_v2.g12380.t1"/>
    <property type="gene ID" value="PSU_v2.g12380"/>
</dbReference>
<evidence type="ECO:0000256" key="1">
    <source>
        <dbReference type="SAM" id="MobiDB-lite"/>
    </source>
</evidence>
<reference evidence="3" key="1">
    <citation type="submission" date="2022-11" db="UniProtKB">
        <authorList>
            <consortium name="WormBaseParasite"/>
        </authorList>
    </citation>
    <scope>IDENTIFICATION</scope>
</reference>
<feature type="region of interest" description="Disordered" evidence="1">
    <location>
        <begin position="136"/>
        <end position="186"/>
    </location>
</feature>
<feature type="compositionally biased region" description="Low complexity" evidence="1">
    <location>
        <begin position="45"/>
        <end position="58"/>
    </location>
</feature>
<name>A0A914Y0R7_9BILA</name>